<keyword evidence="3" id="KW-1185">Reference proteome</keyword>
<accession>A0A840DZD5</accession>
<dbReference type="EMBL" id="JACIDE010000013">
    <property type="protein sequence ID" value="MBB4074346.1"/>
    <property type="molecule type" value="Genomic_DNA"/>
</dbReference>
<feature type="domain" description="Transposase putative helix-turn-helix" evidence="1">
    <location>
        <begin position="1"/>
        <end position="31"/>
    </location>
</feature>
<dbReference type="AlphaFoldDB" id="A0A840DZD5"/>
<organism evidence="2 3">
    <name type="scientific">Anoxybacteroides voinovskiense</name>
    <dbReference type="NCBI Taxonomy" id="230470"/>
    <lineage>
        <taxon>Bacteria</taxon>
        <taxon>Bacillati</taxon>
        <taxon>Bacillota</taxon>
        <taxon>Bacilli</taxon>
        <taxon>Bacillales</taxon>
        <taxon>Anoxybacillaceae</taxon>
        <taxon>Anoxybacteroides</taxon>
    </lineage>
</organism>
<dbReference type="Proteomes" id="UP000559598">
    <property type="component" value="Unassembled WGS sequence"/>
</dbReference>
<reference evidence="2 3" key="1">
    <citation type="submission" date="2020-08" db="EMBL/GenBank/DDBJ databases">
        <title>Genomic Encyclopedia of Type Strains, Phase IV (KMG-IV): sequencing the most valuable type-strain genomes for metagenomic binning, comparative biology and taxonomic classification.</title>
        <authorList>
            <person name="Goeker M."/>
        </authorList>
    </citation>
    <scope>NUCLEOTIDE SEQUENCE [LARGE SCALE GENOMIC DNA]</scope>
    <source>
        <strain evidence="2 3">DSM 17075</strain>
    </source>
</reference>
<evidence type="ECO:0000259" key="1">
    <source>
        <dbReference type="Pfam" id="PF12323"/>
    </source>
</evidence>
<comment type="caution">
    <text evidence="2">The sequence shown here is derived from an EMBL/GenBank/DDBJ whole genome shotgun (WGS) entry which is preliminary data.</text>
</comment>
<protein>
    <recommendedName>
        <fullName evidence="1">Transposase putative helix-turn-helix domain-containing protein</fullName>
    </recommendedName>
</protein>
<proteinExistence type="predicted"/>
<sequence>MDMTLTAKIKIYPTAEQAEVLKATLSAYRQACNAVSVVIFDTKVLAQAKLHDMTIVHFEQTTRCVRKWRNL</sequence>
<evidence type="ECO:0000313" key="3">
    <source>
        <dbReference type="Proteomes" id="UP000559598"/>
    </source>
</evidence>
<dbReference type="InterPro" id="IPR021027">
    <property type="entry name" value="Transposase_put_HTH"/>
</dbReference>
<evidence type="ECO:0000313" key="2">
    <source>
        <dbReference type="EMBL" id="MBB4074346.1"/>
    </source>
</evidence>
<gene>
    <name evidence="2" type="ORF">GGR02_002112</name>
</gene>
<dbReference type="Pfam" id="PF12323">
    <property type="entry name" value="HTH_OrfB_IS605"/>
    <property type="match status" value="1"/>
</dbReference>
<name>A0A840DZD5_9BACL</name>